<evidence type="ECO:0000313" key="3">
    <source>
        <dbReference type="Proteomes" id="UP000799777"/>
    </source>
</evidence>
<dbReference type="EMBL" id="ML978221">
    <property type="protein sequence ID" value="KAF2027792.1"/>
    <property type="molecule type" value="Genomic_DNA"/>
</dbReference>
<dbReference type="InterPro" id="IPR013087">
    <property type="entry name" value="Znf_C2H2_type"/>
</dbReference>
<comment type="caution">
    <text evidence="2">The sequence shown here is derived from an EMBL/GenBank/DDBJ whole genome shotgun (WGS) entry which is preliminary data.</text>
</comment>
<sequence length="355" mass="40644">MDGYQVSGAGSPYTFLDTSDGSMNYIVDQSAGFDCLQQQIMQVQPASHSHFPADKDWYKTCACHKPKARRSNTTQKYFCTICREGFVDKASWKRHEETFQERPEEFQCDNCASKYFLDKDFVKHHVEAHACAACRGNPNSPQKNSEKRHVQQARHPRRTRTGWGCGFCYHFSASWTERCNHVAAHFESGEIMADWKHSSVIYSLLRRPSIEAQWNKLLQSKQRNFIGFGWDPTITSRVAGYPDSNQTLQLQDELEYFTSNQDAASLVQKAFDLATKKVARMSIDKALPPVPPPIPPRNLYRIEDEHFYSDMLKETEPWKHFASSVLNDDFLPSGVTEPDGRMLDGPSASWYDSSL</sequence>
<feature type="domain" description="C2H2-type" evidence="1">
    <location>
        <begin position="108"/>
        <end position="129"/>
    </location>
</feature>
<name>A0A9P4H596_9PLEO</name>
<reference evidence="2" key="1">
    <citation type="journal article" date="2020" name="Stud. Mycol.">
        <title>101 Dothideomycetes genomes: a test case for predicting lifestyles and emergence of pathogens.</title>
        <authorList>
            <person name="Haridas S."/>
            <person name="Albert R."/>
            <person name="Binder M."/>
            <person name="Bloem J."/>
            <person name="Labutti K."/>
            <person name="Salamov A."/>
            <person name="Andreopoulos B."/>
            <person name="Baker S."/>
            <person name="Barry K."/>
            <person name="Bills G."/>
            <person name="Bluhm B."/>
            <person name="Cannon C."/>
            <person name="Castanera R."/>
            <person name="Culley D."/>
            <person name="Daum C."/>
            <person name="Ezra D."/>
            <person name="Gonzalez J."/>
            <person name="Henrissat B."/>
            <person name="Kuo A."/>
            <person name="Liang C."/>
            <person name="Lipzen A."/>
            <person name="Lutzoni F."/>
            <person name="Magnuson J."/>
            <person name="Mondo S."/>
            <person name="Nolan M."/>
            <person name="Ohm R."/>
            <person name="Pangilinan J."/>
            <person name="Park H.-J."/>
            <person name="Ramirez L."/>
            <person name="Alfaro M."/>
            <person name="Sun H."/>
            <person name="Tritt A."/>
            <person name="Yoshinaga Y."/>
            <person name="Zwiers L.-H."/>
            <person name="Turgeon B."/>
            <person name="Goodwin S."/>
            <person name="Spatafora J."/>
            <person name="Crous P."/>
            <person name="Grigoriev I."/>
        </authorList>
    </citation>
    <scope>NUCLEOTIDE SEQUENCE</scope>
    <source>
        <strain evidence="2">CBS 110217</strain>
    </source>
</reference>
<dbReference type="AlphaFoldDB" id="A0A9P4H596"/>
<keyword evidence="3" id="KW-1185">Reference proteome</keyword>
<evidence type="ECO:0000259" key="1">
    <source>
        <dbReference type="PROSITE" id="PS00028"/>
    </source>
</evidence>
<proteinExistence type="predicted"/>
<gene>
    <name evidence="2" type="ORF">EK21DRAFT_71043</name>
</gene>
<dbReference type="Proteomes" id="UP000799777">
    <property type="component" value="Unassembled WGS sequence"/>
</dbReference>
<accession>A0A9P4H596</accession>
<dbReference type="PROSITE" id="PS00028">
    <property type="entry name" value="ZINC_FINGER_C2H2_1"/>
    <property type="match status" value="1"/>
</dbReference>
<dbReference type="OrthoDB" id="654211at2759"/>
<evidence type="ECO:0000313" key="2">
    <source>
        <dbReference type="EMBL" id="KAF2027792.1"/>
    </source>
</evidence>
<protein>
    <recommendedName>
        <fullName evidence="1">C2H2-type domain-containing protein</fullName>
    </recommendedName>
</protein>
<organism evidence="2 3">
    <name type="scientific">Setomelanomma holmii</name>
    <dbReference type="NCBI Taxonomy" id="210430"/>
    <lineage>
        <taxon>Eukaryota</taxon>
        <taxon>Fungi</taxon>
        <taxon>Dikarya</taxon>
        <taxon>Ascomycota</taxon>
        <taxon>Pezizomycotina</taxon>
        <taxon>Dothideomycetes</taxon>
        <taxon>Pleosporomycetidae</taxon>
        <taxon>Pleosporales</taxon>
        <taxon>Pleosporineae</taxon>
        <taxon>Phaeosphaeriaceae</taxon>
        <taxon>Setomelanomma</taxon>
    </lineage>
</organism>
<dbReference type="Gene3D" id="3.30.160.60">
    <property type="entry name" value="Classic Zinc Finger"/>
    <property type="match status" value="1"/>
</dbReference>